<comment type="caution">
    <text evidence="2">The sequence shown here is derived from an EMBL/GenBank/DDBJ whole genome shotgun (WGS) entry which is preliminary data.</text>
</comment>
<name>X0U394_9ZZZZ</name>
<dbReference type="EMBL" id="BARS01027613">
    <property type="protein sequence ID" value="GAF99989.1"/>
    <property type="molecule type" value="Genomic_DNA"/>
</dbReference>
<dbReference type="AlphaFoldDB" id="X0U394"/>
<feature type="compositionally biased region" description="Basic and acidic residues" evidence="1">
    <location>
        <begin position="1"/>
        <end position="23"/>
    </location>
</feature>
<proteinExistence type="predicted"/>
<feature type="region of interest" description="Disordered" evidence="1">
    <location>
        <begin position="1"/>
        <end position="29"/>
    </location>
</feature>
<feature type="non-terminal residue" evidence="2">
    <location>
        <position position="1"/>
    </location>
</feature>
<organism evidence="2">
    <name type="scientific">marine sediment metagenome</name>
    <dbReference type="NCBI Taxonomy" id="412755"/>
    <lineage>
        <taxon>unclassified sequences</taxon>
        <taxon>metagenomes</taxon>
        <taxon>ecological metagenomes</taxon>
    </lineage>
</organism>
<protein>
    <submittedName>
        <fullName evidence="2">Uncharacterized protein</fullName>
    </submittedName>
</protein>
<reference evidence="2" key="1">
    <citation type="journal article" date="2014" name="Front. Microbiol.">
        <title>High frequency of phylogenetically diverse reductive dehalogenase-homologous genes in deep subseafloor sedimentary metagenomes.</title>
        <authorList>
            <person name="Kawai M."/>
            <person name="Futagami T."/>
            <person name="Toyoda A."/>
            <person name="Takaki Y."/>
            <person name="Nishi S."/>
            <person name="Hori S."/>
            <person name="Arai W."/>
            <person name="Tsubouchi T."/>
            <person name="Morono Y."/>
            <person name="Uchiyama I."/>
            <person name="Ito T."/>
            <person name="Fujiyama A."/>
            <person name="Inagaki F."/>
            <person name="Takami H."/>
        </authorList>
    </citation>
    <scope>NUCLEOTIDE SEQUENCE</scope>
    <source>
        <strain evidence="2">Expedition CK06-06</strain>
    </source>
</reference>
<accession>X0U394</accession>
<gene>
    <name evidence="2" type="ORF">S01H1_43348</name>
</gene>
<evidence type="ECO:0000256" key="1">
    <source>
        <dbReference type="SAM" id="MobiDB-lite"/>
    </source>
</evidence>
<sequence length="64" mass="7330">PMSHDPEIAKADIERKQKEKQASELDSTSKAAWDEHAFIVEGLEEDLAMRKEMVEDFLSNLIDL</sequence>
<evidence type="ECO:0000313" key="2">
    <source>
        <dbReference type="EMBL" id="GAF99989.1"/>
    </source>
</evidence>